<dbReference type="Gene3D" id="3.40.50.980">
    <property type="match status" value="6"/>
</dbReference>
<dbReference type="Pfam" id="PF00668">
    <property type="entry name" value="Condensation"/>
    <property type="match status" value="3"/>
</dbReference>
<dbReference type="InterPro" id="IPR023213">
    <property type="entry name" value="CAT-like_dom_sf"/>
</dbReference>
<dbReference type="NCBIfam" id="NF003417">
    <property type="entry name" value="PRK04813.1"/>
    <property type="match status" value="3"/>
</dbReference>
<dbReference type="GO" id="GO:0043041">
    <property type="term" value="P:amino acid activation for nonribosomal peptide biosynthetic process"/>
    <property type="evidence" value="ECO:0007669"/>
    <property type="project" value="TreeGrafter"/>
</dbReference>
<sequence length="3153" mass="356969">MSRVATLDRKNVEDILGLTPLQEGMLFHYLEHQDSRQYIEQLSLTIRGIIRTELFEQAWNIVAKQNEMLHTIYRWEKTGSPVQIILKEHPIPFRVFSLQNRDREEQANELEIIKSNDLDQGIDLSSAPFRITFVLLNEQECVLMITNHHILFDGWSTGILLQTFWDVYQSLLNNELTEYKEKTKYKEFIQWIQKQNKNKQATYWQEYLDGFDSKTMLPHDYNRDEVDSAVVSTRQLMLPIRTKEKIEMLAKQHGVTFSAFMYSAWGLLLQKFNRCEDVLFGVTSSGRNAKIPGIEQMVGLFINTLPLRVRASEQLPILDVVKQVNTTMMGRDDAEFTSLAEIKGYSQIAHVPSLFDSIVVVENYPLDQQVGNTDALSLQEYSIFEMTNYDLTLVISEYEQVEIKAIYSSDRFSNETIGRLLTLYGRIIECMTEDVEQKVSKLSLLTLQEEKQILEEFNDKQDEYVLYQSIPLMFEQQVKEHPNHVALIHDDQSLTYQKLNEQANQLAWKLIELGISRESVIAVLVEEPMQSIIATLAILKAGGAYLPIDPSFPLERIQYMLNDSGAKVVITQTGFTSLLQEYNGCIFNIQNSALGSYSKENMIHSVSPKDLAYIIYTSGSSGLPKGVMVEHRNVIHLVQNQQTVRISAQDCLLKTSSLVFDVSVFEIFGSLLNGATLCLLTKEQLLDVDHFRQTLQQNKVTLLWLTSPLFNQFAMENPSLFSDVHTLIVGGDTVSPIHVNRVRQQCPQLLIVNGYGPTENTVFSTFFPVTSDYEVNVPIGKPISHTKAYIVDKNCKLVPIGFPGELCVAGDGVSRGYLNRPELTESVFVASPFADHEMMYRTGDLARWLPDGSIEYLGRIDNQVKIRGFRIELTEVEHVLLQYESVREVCVIVREDEQQQKYLCAYYVANQLLESSILRNYLSQRLPAYMVPDWFEQIEKMPLNTSGKINKALLPKPTIIFEQAVSYEPPSNETEETLLALFQEVLEINNIGVLDHFFERGGHSLKAMQLVGRVHRMLKMKLRISALFENPTVQKLAQYVITQQSANSSLIPVVEKRSYYPVSSAQKRLFLLHEIDGASVNYNISAVMQIEGKLDKERLEKAFVQILQRHDILRTSFEWVDGVPVQRVEPTITLSLQSLSLDPSFDLTTVDEIADRFIQPFDLTTAPLLRLGLAKAAEDRHLLFFDMHHIIGDGVTISNFIQEVVKIYQGIEPPALPVQYTDYAVWQSEWLLSEECKKQETFWLESFAGEIPILQLPIDYQRSAVQSFAGGLVKMVLDQSEAETLNRLALQNGTTLYTVLLASYYVWLMHISGQTDIVVGTPVAGRRNEELDNLLGMFVNTLALRNYPSGEKLFKDFLTEVKQNMLLALENQDYPFELLVDKVCVERDSSRNPLFDTMFTLESALIHSFSIGEELSFQSVECKQQVAKFDLSVTAREEANGLCFEFEYATKLFTNETIVRLAKQFISVLKQIAASPDEQLSAISLLSKQEQQQILDEFNTTTSTYSTEKLVQELFEEQAKRQPEKTAIIADGKSYNYGFLNEYANRLASRLKKKGVGPDTVVGLIVERSADMVAVILAVLKAGGAYLPIDPELPMNRIRAIWEDSGFPLLVTKSRIAEQLDFIEDILSLDDPSLAEEEDINPPCVNKLTDLAYAIYTSGSTGQPKGVMVEHGNLLAYLHAFDKEFQITADDVVLQQASYSFDAFVEEMYPTLLNGGCMVIPHREEIRDVSALASILREHQVTVISCSPLLLNELNKYPVIPSLRLIISGGDVLKPAYYTSYADRVAIYNTYGPTEATVCATYFHVQGREERSIPIGKPISNYHVYILNQEGRLLPIGVPGELCIAGPGIARGYVNRPELTADKFIQNPFVSGERLYRTGDLAKWLPDGNIEILGRIDQQVKIRGFRMELGDIEAVLLDHPAIADACVIKREDAEDEAYLCAYIVFQKESDLMELREYLAERLPIYMIPASFVQIESIPVTPNGKVAKNQLPEPSEQRLQTKGYVPPTTDWEMRLAAVWSDVLGLERIGATDHFFTIGGDSLRAVKLATAIKQSFDADISVTEIFSHATLQAMATRIKGKSKQIEFPIQQVTQSEHYPVSSAQKRLFLLDRMQGSNTSYNMSGILRATGKLDKQRLQEAYQQLVDRHEALRTSFDLVNGEPVQRISQSCPVEIEMFEVSEKQTLDTIIAHFIRPFDLADAPLVRVGLVRQSDTEHTVLFDMHHIISDGLSMQILIRDMAAFYQGIKVSPLSVHYKDFSTWQNERFQSAHFQKHEQYWLDAFAHDIPILEIPLDFPRPSMKGHAGGKVSFTLIGDDMAALERLTMETETTKFMLLMAVYHVFLSRYSGQEDIIVGSPVAGRFHSDLQEMIGMFVNTIGLRSQPAGHKRFIDFLTEVKALSLQAFEYQEYPFEKLIENLQLPRDSSRHPLFQTVLVFEEDQTDSFRAGDIQFVSLHDPNPIEKFDFTLFAKQTKSGLHITLSYDLQLFSEETAKRMLQHFRTLLSRVIEQPMGQICGLEILQDEEKVQISEIFNNTKTNYPVYPSIHACIEEQAKIASQRPALVFKDQSLTYDQLNRKANQLARVISRSGVRSDEIVGIIAHHSLEMVVGMLAVLKAGAAFLPIDPAYPAERIQYILADSKVKTVLASAGVKEAYNGNSESWLDMTTLTLDMEDDSNLLLPVEQRDLAYVIYTSGSTGMPKGVLIEHGSLLNLSLWYRDYFKVSKQDATTKYAGFGFDASIWEVFPYLISGACIHIIPEEIRLDLPKLHEYFEANGISISYLATAIGEQFMKLPNRSLRMLLVGGDRLKQISPTSYQVVNSYGPTECTVTSMVYPIDQSTPSEIPIGKPIANAEILILDPLYNRLQPIGVPGELCIGGVGLARGYIGRQELQAEKFIAHPFKPGQRLYKTGDLAKWMPDGNVLFLGRRDTQVKIRGYRIELEEIEARLLQHHLVQEAVVKVIEHVGYPAICAYYVSTEPIAEVKLRTFLSQTLPAFMLPSFFVQLEALVLTPNGKIDYKKLPMPEVVHGDQAQLQIPENDIEEQVLSIWMKLLQNPSIGLHDNFFDLGGHSLLLVQMQGELAKIYPNVVSVTDLFAYPTVSKLAAYIQEQLEPVAEEVEAEESMDQKLATMLEKVEEGDLSMEDALALLEEMEIKR</sequence>
<organism evidence="10 11">
    <name type="scientific">Brevibacillus laterosporus LMG 15441</name>
    <dbReference type="NCBI Taxonomy" id="1042163"/>
    <lineage>
        <taxon>Bacteria</taxon>
        <taxon>Bacillati</taxon>
        <taxon>Bacillota</taxon>
        <taxon>Bacilli</taxon>
        <taxon>Bacillales</taxon>
        <taxon>Paenibacillaceae</taxon>
        <taxon>Brevibacillus</taxon>
    </lineage>
</organism>
<evidence type="ECO:0000256" key="4">
    <source>
        <dbReference type="ARBA" id="ARBA00022553"/>
    </source>
</evidence>
<dbReference type="GO" id="GO:0044550">
    <property type="term" value="P:secondary metabolite biosynthetic process"/>
    <property type="evidence" value="ECO:0007669"/>
    <property type="project" value="UniProtKB-ARBA"/>
</dbReference>
<dbReference type="GO" id="GO:0016874">
    <property type="term" value="F:ligase activity"/>
    <property type="evidence" value="ECO:0007669"/>
    <property type="project" value="UniProtKB-KW"/>
</dbReference>
<keyword evidence="7" id="KW-0045">Antibiotic biosynthesis</keyword>
<protein>
    <submittedName>
        <fullName evidence="10">NRPS domain-containing protein</fullName>
    </submittedName>
</protein>
<name>A0A075R5K7_BRELA</name>
<evidence type="ECO:0000313" key="11">
    <source>
        <dbReference type="Proteomes" id="UP000005850"/>
    </source>
</evidence>
<dbReference type="PANTHER" id="PTHR45527:SF1">
    <property type="entry name" value="FATTY ACID SYNTHASE"/>
    <property type="match status" value="1"/>
</dbReference>
<dbReference type="CDD" id="cd12117">
    <property type="entry name" value="A_NRPS_Srf_like"/>
    <property type="match status" value="1"/>
</dbReference>
<evidence type="ECO:0000256" key="3">
    <source>
        <dbReference type="ARBA" id="ARBA00022450"/>
    </source>
</evidence>
<reference evidence="10 11" key="1">
    <citation type="journal article" date="2011" name="J. Bacteriol.">
        <title>Genome sequence of Brevibacillus laterosporus LMG 15441, a pathogen of invertebrates.</title>
        <authorList>
            <person name="Djukic M."/>
            <person name="Poehlein A."/>
            <person name="Thurmer A."/>
            <person name="Daniel R."/>
        </authorList>
    </citation>
    <scope>NUCLEOTIDE SEQUENCE [LARGE SCALE GENOMIC DNA]</scope>
    <source>
        <strain evidence="10 11">LMG 15441</strain>
    </source>
</reference>
<feature type="domain" description="Carrier" evidence="9">
    <location>
        <begin position="969"/>
        <end position="1044"/>
    </location>
</feature>
<proteinExistence type="inferred from homology"/>
<dbReference type="GO" id="GO:0008610">
    <property type="term" value="P:lipid biosynthetic process"/>
    <property type="evidence" value="ECO:0007669"/>
    <property type="project" value="UniProtKB-ARBA"/>
</dbReference>
<dbReference type="PROSITE" id="PS00012">
    <property type="entry name" value="PHOSPHOPANTETHEINE"/>
    <property type="match status" value="1"/>
</dbReference>
<dbReference type="GO" id="GO:0031177">
    <property type="term" value="F:phosphopantetheine binding"/>
    <property type="evidence" value="ECO:0007669"/>
    <property type="project" value="InterPro"/>
</dbReference>
<dbReference type="STRING" id="1042163.BRLA_c024110"/>
<evidence type="ECO:0000256" key="8">
    <source>
        <dbReference type="ARBA" id="ARBA00023268"/>
    </source>
</evidence>
<dbReference type="SUPFAM" id="SSF52777">
    <property type="entry name" value="CoA-dependent acyltransferases"/>
    <property type="match status" value="6"/>
</dbReference>
<feature type="domain" description="Carrier" evidence="9">
    <location>
        <begin position="2005"/>
        <end position="2080"/>
    </location>
</feature>
<keyword evidence="6" id="KW-0677">Repeat</keyword>
<dbReference type="Pfam" id="PF00550">
    <property type="entry name" value="PP-binding"/>
    <property type="match status" value="3"/>
</dbReference>
<dbReference type="InterPro" id="IPR020806">
    <property type="entry name" value="PKS_PP-bd"/>
</dbReference>
<dbReference type="InterPro" id="IPR000873">
    <property type="entry name" value="AMP-dep_synth/lig_dom"/>
</dbReference>
<keyword evidence="11" id="KW-1185">Reference proteome</keyword>
<dbReference type="CDD" id="cd19531">
    <property type="entry name" value="LCL_NRPS-like"/>
    <property type="match status" value="2"/>
</dbReference>
<evidence type="ECO:0000256" key="5">
    <source>
        <dbReference type="ARBA" id="ARBA00022598"/>
    </source>
</evidence>
<dbReference type="HOGENOM" id="CLU_000022_11_1_9"/>
<comment type="similarity">
    <text evidence="2">Belongs to the ATP-dependent AMP-binding enzyme family.</text>
</comment>
<dbReference type="eggNOG" id="COG1020">
    <property type="taxonomic scope" value="Bacteria"/>
</dbReference>
<dbReference type="SUPFAM" id="SSF47336">
    <property type="entry name" value="ACP-like"/>
    <property type="match status" value="3"/>
</dbReference>
<keyword evidence="4" id="KW-0597">Phosphoprotein</keyword>
<dbReference type="InterPro" id="IPR006162">
    <property type="entry name" value="Ppantetheine_attach_site"/>
</dbReference>
<dbReference type="PANTHER" id="PTHR45527">
    <property type="entry name" value="NONRIBOSOMAL PEPTIDE SYNTHETASE"/>
    <property type="match status" value="1"/>
</dbReference>
<dbReference type="InterPro" id="IPR001242">
    <property type="entry name" value="Condensation_dom"/>
</dbReference>
<dbReference type="Gene3D" id="3.30.300.30">
    <property type="match status" value="3"/>
</dbReference>
<dbReference type="Pfam" id="PF00501">
    <property type="entry name" value="AMP-binding"/>
    <property type="match status" value="3"/>
</dbReference>
<dbReference type="Gene3D" id="3.30.559.10">
    <property type="entry name" value="Chloramphenicol acetyltransferase-like domain"/>
    <property type="match status" value="3"/>
</dbReference>
<dbReference type="FunFam" id="3.40.50.980:FF:000001">
    <property type="entry name" value="Non-ribosomal peptide synthetase"/>
    <property type="match status" value="3"/>
</dbReference>
<dbReference type="CDD" id="cd05930">
    <property type="entry name" value="A_NRPS"/>
    <property type="match status" value="1"/>
</dbReference>
<dbReference type="SUPFAM" id="SSF56801">
    <property type="entry name" value="Acetyl-CoA synthetase-like"/>
    <property type="match status" value="3"/>
</dbReference>
<feature type="domain" description="Carrier" evidence="9">
    <location>
        <begin position="3033"/>
        <end position="3108"/>
    </location>
</feature>
<dbReference type="EMBL" id="CP007806">
    <property type="protein sequence ID" value="AIG26731.1"/>
    <property type="molecule type" value="Genomic_DNA"/>
</dbReference>
<dbReference type="PROSITE" id="PS50075">
    <property type="entry name" value="CARRIER"/>
    <property type="match status" value="3"/>
</dbReference>
<dbReference type="FunFam" id="1.10.1200.10:FF:000005">
    <property type="entry name" value="Nonribosomal peptide synthetase 1"/>
    <property type="match status" value="2"/>
</dbReference>
<evidence type="ECO:0000256" key="6">
    <source>
        <dbReference type="ARBA" id="ARBA00022737"/>
    </source>
</evidence>
<dbReference type="RefSeq" id="WP_003337656.1">
    <property type="nucleotide sequence ID" value="NZ_CP007806.1"/>
</dbReference>
<dbReference type="NCBIfam" id="TIGR01733">
    <property type="entry name" value="AA-adenyl-dom"/>
    <property type="match status" value="3"/>
</dbReference>
<evidence type="ECO:0000256" key="7">
    <source>
        <dbReference type="ARBA" id="ARBA00023194"/>
    </source>
</evidence>
<dbReference type="InterPro" id="IPR010071">
    <property type="entry name" value="AA_adenyl_dom"/>
</dbReference>
<gene>
    <name evidence="10" type="ORF">BRLA_c024110</name>
</gene>
<dbReference type="GO" id="GO:0017000">
    <property type="term" value="P:antibiotic biosynthetic process"/>
    <property type="evidence" value="ECO:0007669"/>
    <property type="project" value="UniProtKB-KW"/>
</dbReference>
<dbReference type="InterPro" id="IPR009081">
    <property type="entry name" value="PP-bd_ACP"/>
</dbReference>
<dbReference type="InterPro" id="IPR045851">
    <property type="entry name" value="AMP-bd_C_sf"/>
</dbReference>
<dbReference type="PROSITE" id="PS00455">
    <property type="entry name" value="AMP_BINDING"/>
    <property type="match status" value="2"/>
</dbReference>
<evidence type="ECO:0000313" key="10">
    <source>
        <dbReference type="EMBL" id="AIG26731.1"/>
    </source>
</evidence>
<keyword evidence="3" id="KW-0596">Phosphopantetheine</keyword>
<dbReference type="SMART" id="SM00823">
    <property type="entry name" value="PKS_PP"/>
    <property type="match status" value="3"/>
</dbReference>
<dbReference type="KEGG" id="blr:BRLA_c024110"/>
<dbReference type="FunFam" id="3.40.50.12780:FF:000012">
    <property type="entry name" value="Non-ribosomal peptide synthetase"/>
    <property type="match status" value="2"/>
</dbReference>
<dbReference type="FunFam" id="3.30.300.30:FF:000010">
    <property type="entry name" value="Enterobactin synthetase component F"/>
    <property type="match status" value="1"/>
</dbReference>
<keyword evidence="8" id="KW-0511">Multifunctional enzyme</keyword>
<comment type="cofactor">
    <cofactor evidence="1">
        <name>pantetheine 4'-phosphate</name>
        <dbReference type="ChEBI" id="CHEBI:47942"/>
    </cofactor>
</comment>
<dbReference type="InterPro" id="IPR025110">
    <property type="entry name" value="AMP-bd_C"/>
</dbReference>
<dbReference type="FunFam" id="2.30.38.10:FF:000001">
    <property type="entry name" value="Non-ribosomal peptide synthetase PvdI"/>
    <property type="match status" value="3"/>
</dbReference>
<keyword evidence="5" id="KW-0436">Ligase</keyword>
<dbReference type="Proteomes" id="UP000005850">
    <property type="component" value="Chromosome"/>
</dbReference>
<accession>A0A075R5K7</accession>
<dbReference type="Gene3D" id="1.10.1200.10">
    <property type="entry name" value="ACP-like"/>
    <property type="match status" value="3"/>
</dbReference>
<dbReference type="InterPro" id="IPR020845">
    <property type="entry name" value="AMP-binding_CS"/>
</dbReference>
<evidence type="ECO:0000256" key="1">
    <source>
        <dbReference type="ARBA" id="ARBA00001957"/>
    </source>
</evidence>
<dbReference type="Gene3D" id="2.30.38.10">
    <property type="entry name" value="Luciferase, Domain 3"/>
    <property type="match status" value="3"/>
</dbReference>
<dbReference type="Pfam" id="PF13193">
    <property type="entry name" value="AMP-binding_C"/>
    <property type="match status" value="3"/>
</dbReference>
<dbReference type="Gene3D" id="3.30.559.30">
    <property type="entry name" value="Nonribosomal peptide synthetase, condensation domain"/>
    <property type="match status" value="3"/>
</dbReference>
<dbReference type="GO" id="GO:0005829">
    <property type="term" value="C:cytosol"/>
    <property type="evidence" value="ECO:0007669"/>
    <property type="project" value="TreeGrafter"/>
</dbReference>
<evidence type="ECO:0000256" key="2">
    <source>
        <dbReference type="ARBA" id="ARBA00006432"/>
    </source>
</evidence>
<dbReference type="InterPro" id="IPR036736">
    <property type="entry name" value="ACP-like_sf"/>
</dbReference>
<evidence type="ECO:0000259" key="9">
    <source>
        <dbReference type="PROSITE" id="PS50075"/>
    </source>
</evidence>